<sequence>MYRFRSVENLIGKYQELEKQQIYFAGFDELNDPLEGTRLYFWQGDKIVWVNLLKHYILCLEHVVLLSRLLNDDESISKKDIPIYKSMNSLPTEIYKERIQKIYNQFFNDKFVQDYINFIVKNPNKIYLEEMYVHLKMLSGIALNSIFEIDIQSGLLANVENVHHKVVQKNIDFDWDNIWKELDEKQYIQIMKVIHDTLKSWDSELLLKFKNSPKQQSIYVEFTQMYLDSVVQLTYPRAYVACFMDNCLDSSIWGTYGKNHTGVCLKFKTNTDKPTLILKGISGWSSSSGNIYDYREFDLKPIEYSTSFEELDFFRNLGCLPIPQLKEQWYTNDQGELSVCCEEIFLQEEEWRKQYWSICERAYLKKLPDWSHEREYRIILNNALDFYHNPKDRLLEYKFEDLEAIIFGMKTPQKAKIEIIEIVKRKCEEFGINQFDFYEMEYSTIKKELYPRKLLSLNKSNSKVED</sequence>
<evidence type="ECO:0000313" key="2">
    <source>
        <dbReference type="EMBL" id="OBR90248.1"/>
    </source>
</evidence>
<name>A0A162KPI7_9CLOT</name>
<dbReference type="Pfam" id="PF11185">
    <property type="entry name" value="DUF2971"/>
    <property type="match status" value="1"/>
</dbReference>
<evidence type="ECO:0000313" key="1">
    <source>
        <dbReference type="EMBL" id="OAA85092.1"/>
    </source>
</evidence>
<dbReference type="RefSeq" id="WP_063602573.1">
    <property type="nucleotide sequence ID" value="NZ_LITQ01000052.1"/>
</dbReference>
<protein>
    <recommendedName>
        <fullName evidence="5">DUF2971 domain-containing protein</fullName>
    </recommendedName>
</protein>
<reference evidence="2 4" key="2">
    <citation type="journal article" date="2016" name="Front. Microbiol.">
        <title>Industrial Acetogenic Biocatalysts: A Comparative Metabolic and Genomic Analysis.</title>
        <authorList>
            <person name="Bengelsdorf F."/>
            <person name="Poehlein A."/>
            <person name="Sonja S."/>
            <person name="Erz C."/>
            <person name="Hummel T."/>
            <person name="Hoffmeister S."/>
            <person name="Daniel R."/>
            <person name="Durre P."/>
        </authorList>
    </citation>
    <scope>NUCLEOTIDE SEQUENCE [LARGE SCALE GENOMIC DNA]</scope>
    <source>
        <strain evidence="2 4">PTA-10522</strain>
    </source>
</reference>
<evidence type="ECO:0008006" key="5">
    <source>
        <dbReference type="Google" id="ProtNLM"/>
    </source>
</evidence>
<evidence type="ECO:0000313" key="3">
    <source>
        <dbReference type="Proteomes" id="UP000077384"/>
    </source>
</evidence>
<dbReference type="Proteomes" id="UP000077384">
    <property type="component" value="Unassembled WGS sequence"/>
</dbReference>
<evidence type="ECO:0000313" key="4">
    <source>
        <dbReference type="Proteomes" id="UP000093694"/>
    </source>
</evidence>
<gene>
    <name evidence="2" type="ORF">CLCOS_40820</name>
    <name evidence="1" type="ORF">WX73_03264</name>
</gene>
<dbReference type="EMBL" id="LITQ01000052">
    <property type="protein sequence ID" value="OAA85092.1"/>
    <property type="molecule type" value="Genomic_DNA"/>
</dbReference>
<keyword evidence="4" id="KW-1185">Reference proteome</keyword>
<reference evidence="1 3" key="1">
    <citation type="journal article" date="2015" name="Biotechnol. Bioeng.">
        <title>Genome sequence and phenotypic characterization of Caulobacter segnis.</title>
        <authorList>
            <person name="Patel S."/>
            <person name="Fletcher B."/>
            <person name="Scott D.C."/>
            <person name="Ely B."/>
        </authorList>
    </citation>
    <scope>NUCLEOTIDE SEQUENCE [LARGE SCALE GENOMIC DNA]</scope>
    <source>
        <strain evidence="1 3">PS02</strain>
    </source>
</reference>
<organism evidence="1 3">
    <name type="scientific">Clostridium coskatii</name>
    <dbReference type="NCBI Taxonomy" id="1705578"/>
    <lineage>
        <taxon>Bacteria</taxon>
        <taxon>Bacillati</taxon>
        <taxon>Bacillota</taxon>
        <taxon>Clostridia</taxon>
        <taxon>Eubacteriales</taxon>
        <taxon>Clostridiaceae</taxon>
        <taxon>Clostridium</taxon>
    </lineage>
</organism>
<dbReference type="Proteomes" id="UP000093694">
    <property type="component" value="Unassembled WGS sequence"/>
</dbReference>
<dbReference type="AlphaFoldDB" id="A0A162KPI7"/>
<dbReference type="EMBL" id="LROR01000098">
    <property type="protein sequence ID" value="OBR90248.1"/>
    <property type="molecule type" value="Genomic_DNA"/>
</dbReference>
<proteinExistence type="predicted"/>
<dbReference type="InterPro" id="IPR021352">
    <property type="entry name" value="DUF2971"/>
</dbReference>
<dbReference type="PATRIC" id="fig|1705578.3.peg.3330"/>
<accession>A0A162KPI7</accession>
<comment type="caution">
    <text evidence="1">The sequence shown here is derived from an EMBL/GenBank/DDBJ whole genome shotgun (WGS) entry which is preliminary data.</text>
</comment>